<dbReference type="AlphaFoldDB" id="A0A382ZN95"/>
<sequence>MTGGKQGGIFTGFGFGAIQAGLFTLEALRENNFEQVVICEISPELVSRVRENKGRFTVNIAHADGIESIEVGPIEILNPCCEADREILLEKLAHSREAATAVPSVEAYSSTGPASIHRLL</sequence>
<evidence type="ECO:0000313" key="1">
    <source>
        <dbReference type="EMBL" id="SVD96931.1"/>
    </source>
</evidence>
<proteinExistence type="predicted"/>
<protein>
    <submittedName>
        <fullName evidence="1">Uncharacterized protein</fullName>
    </submittedName>
</protein>
<name>A0A382ZN95_9ZZZZ</name>
<dbReference type="Gene3D" id="3.40.50.720">
    <property type="entry name" value="NAD(P)-binding Rossmann-like Domain"/>
    <property type="match status" value="1"/>
</dbReference>
<reference evidence="1" key="1">
    <citation type="submission" date="2018-05" db="EMBL/GenBank/DDBJ databases">
        <authorList>
            <person name="Lanie J.A."/>
            <person name="Ng W.-L."/>
            <person name="Kazmierczak K.M."/>
            <person name="Andrzejewski T.M."/>
            <person name="Davidsen T.M."/>
            <person name="Wayne K.J."/>
            <person name="Tettelin H."/>
            <person name="Glass J.I."/>
            <person name="Rusch D."/>
            <person name="Podicherti R."/>
            <person name="Tsui H.-C.T."/>
            <person name="Winkler M.E."/>
        </authorList>
    </citation>
    <scope>NUCLEOTIDE SEQUENCE</scope>
</reference>
<gene>
    <name evidence="1" type="ORF">METZ01_LOCUS449785</name>
</gene>
<dbReference type="EMBL" id="UINC01185299">
    <property type="protein sequence ID" value="SVD96931.1"/>
    <property type="molecule type" value="Genomic_DNA"/>
</dbReference>
<accession>A0A382ZN95</accession>
<feature type="non-terminal residue" evidence="1">
    <location>
        <position position="120"/>
    </location>
</feature>
<organism evidence="1">
    <name type="scientific">marine metagenome</name>
    <dbReference type="NCBI Taxonomy" id="408172"/>
    <lineage>
        <taxon>unclassified sequences</taxon>
        <taxon>metagenomes</taxon>
        <taxon>ecological metagenomes</taxon>
    </lineage>
</organism>